<evidence type="ECO:0000256" key="7">
    <source>
        <dbReference type="ARBA" id="ARBA00022842"/>
    </source>
</evidence>
<name>A0A4P9WAN2_9FUNG</name>
<comment type="similarity">
    <text evidence="1">Belongs to the thiolase-like superfamily. Fungal fatty acid synthetase subunit alpha family.</text>
</comment>
<dbReference type="InterPro" id="IPR014030">
    <property type="entry name" value="Ketoacyl_synth_N"/>
</dbReference>
<evidence type="ECO:0000256" key="13">
    <source>
        <dbReference type="ARBA" id="ARBA00049541"/>
    </source>
</evidence>
<dbReference type="EMBL" id="KZ996594">
    <property type="protein sequence ID" value="RKO88625.1"/>
    <property type="molecule type" value="Genomic_DNA"/>
</dbReference>
<dbReference type="SUPFAM" id="SSF53901">
    <property type="entry name" value="Thiolase-like"/>
    <property type="match status" value="2"/>
</dbReference>
<gene>
    <name evidence="15" type="ORF">BDK51DRAFT_35614</name>
</gene>
<dbReference type="GO" id="GO:0000287">
    <property type="term" value="F:magnesium ion binding"/>
    <property type="evidence" value="ECO:0007669"/>
    <property type="project" value="InterPro"/>
</dbReference>
<dbReference type="FunFam" id="3.90.470.20:FF:000005">
    <property type="entry name" value="Fatty acid synthase alpha subunit FasA"/>
    <property type="match status" value="1"/>
</dbReference>
<dbReference type="GO" id="GO:0008897">
    <property type="term" value="F:holo-[acyl-carrier-protein] synthase activity"/>
    <property type="evidence" value="ECO:0007669"/>
    <property type="project" value="InterPro"/>
</dbReference>
<dbReference type="Pfam" id="PF02801">
    <property type="entry name" value="Ketoacyl-synt_C"/>
    <property type="match status" value="1"/>
</dbReference>
<dbReference type="Proteomes" id="UP000269721">
    <property type="component" value="Unassembled WGS sequence"/>
</dbReference>
<dbReference type="InterPro" id="IPR047224">
    <property type="entry name" value="FAS_alpha_su_C"/>
</dbReference>
<dbReference type="GO" id="GO:0004315">
    <property type="term" value="F:3-oxoacyl-[acyl-carrier-protein] synthase activity"/>
    <property type="evidence" value="ECO:0007669"/>
    <property type="project" value="UniProtKB-EC"/>
</dbReference>
<evidence type="ECO:0000256" key="8">
    <source>
        <dbReference type="ARBA" id="ARBA00022857"/>
    </source>
</evidence>
<evidence type="ECO:0000256" key="1">
    <source>
        <dbReference type="ARBA" id="ARBA00007485"/>
    </source>
</evidence>
<evidence type="ECO:0000256" key="2">
    <source>
        <dbReference type="ARBA" id="ARBA00008467"/>
    </source>
</evidence>
<dbReference type="Gene3D" id="3.90.470.20">
    <property type="entry name" value="4'-phosphopantetheinyl transferase domain"/>
    <property type="match status" value="1"/>
</dbReference>
<dbReference type="SUPFAM" id="SSF56214">
    <property type="entry name" value="4'-phosphopantetheinyl transferase"/>
    <property type="match status" value="1"/>
</dbReference>
<reference evidence="16" key="1">
    <citation type="journal article" date="2018" name="Nat. Microbiol.">
        <title>Leveraging single-cell genomics to expand the fungal tree of life.</title>
        <authorList>
            <person name="Ahrendt S.R."/>
            <person name="Quandt C.A."/>
            <person name="Ciobanu D."/>
            <person name="Clum A."/>
            <person name="Salamov A."/>
            <person name="Andreopoulos B."/>
            <person name="Cheng J.F."/>
            <person name="Woyke T."/>
            <person name="Pelin A."/>
            <person name="Henrissat B."/>
            <person name="Reynolds N.K."/>
            <person name="Benny G.L."/>
            <person name="Smith M.E."/>
            <person name="James T.Y."/>
            <person name="Grigoriev I.V."/>
        </authorList>
    </citation>
    <scope>NUCLEOTIDE SEQUENCE [LARGE SCALE GENOMIC DNA]</scope>
</reference>
<evidence type="ECO:0000259" key="14">
    <source>
        <dbReference type="PROSITE" id="PS52004"/>
    </source>
</evidence>
<dbReference type="InterPro" id="IPR004568">
    <property type="entry name" value="Ppantetheine-prot_Trfase_dom"/>
</dbReference>
<keyword evidence="3" id="KW-0596">Phosphopantetheine</keyword>
<dbReference type="InterPro" id="IPR016039">
    <property type="entry name" value="Thiolase-like"/>
</dbReference>
<dbReference type="CDD" id="cd00828">
    <property type="entry name" value="elong_cond_enzymes"/>
    <property type="match status" value="1"/>
</dbReference>
<evidence type="ECO:0000256" key="3">
    <source>
        <dbReference type="ARBA" id="ARBA00022450"/>
    </source>
</evidence>
<evidence type="ECO:0000256" key="6">
    <source>
        <dbReference type="ARBA" id="ARBA00022723"/>
    </source>
</evidence>
<comment type="catalytic activity">
    <reaction evidence="11">
        <text>acetyl-CoA + n malonyl-CoA + 2n NADPH + 4n H(+) = a long-chain-acyl-CoA + n CoA + n CO2 + 2n NADP(+).</text>
        <dbReference type="EC" id="2.3.1.86"/>
    </reaction>
</comment>
<comment type="similarity">
    <text evidence="2">Belongs to the thiolase-like superfamily. Beta-ketoacyl-ACP synthases family.</text>
</comment>
<dbReference type="GO" id="GO:0005829">
    <property type="term" value="C:cytosol"/>
    <property type="evidence" value="ECO:0007669"/>
    <property type="project" value="TreeGrafter"/>
</dbReference>
<evidence type="ECO:0000256" key="12">
    <source>
        <dbReference type="ARBA" id="ARBA00048508"/>
    </source>
</evidence>
<dbReference type="NCBIfam" id="TIGR00556">
    <property type="entry name" value="pantethn_trn"/>
    <property type="match status" value="1"/>
</dbReference>
<dbReference type="PANTHER" id="PTHR11712:SF336">
    <property type="entry name" value="3-OXOACYL-[ACYL-CARRIER-PROTEIN] SYNTHASE, MITOCHONDRIAL"/>
    <property type="match status" value="1"/>
</dbReference>
<dbReference type="InterPro" id="IPR000794">
    <property type="entry name" value="Beta-ketoacyl_synthase"/>
</dbReference>
<comment type="catalytic activity">
    <reaction evidence="12">
        <text>a (3R)-hydroxyacyl-[ACP] + NADP(+) = a 3-oxoacyl-[ACP] + NADPH + H(+)</text>
        <dbReference type="Rhea" id="RHEA:17397"/>
        <dbReference type="Rhea" id="RHEA-COMP:9916"/>
        <dbReference type="Rhea" id="RHEA-COMP:9945"/>
        <dbReference type="ChEBI" id="CHEBI:15378"/>
        <dbReference type="ChEBI" id="CHEBI:57783"/>
        <dbReference type="ChEBI" id="CHEBI:58349"/>
        <dbReference type="ChEBI" id="CHEBI:78776"/>
        <dbReference type="ChEBI" id="CHEBI:78827"/>
        <dbReference type="EC" id="1.1.1.100"/>
    </reaction>
</comment>
<dbReference type="Gene3D" id="3.40.47.10">
    <property type="match status" value="1"/>
</dbReference>
<comment type="catalytic activity">
    <reaction evidence="13">
        <text>a fatty acyl-[ACP] + malonyl-[ACP] + H(+) = a 3-oxoacyl-[ACP] + holo-[ACP] + CO2</text>
        <dbReference type="Rhea" id="RHEA:22836"/>
        <dbReference type="Rhea" id="RHEA-COMP:9623"/>
        <dbReference type="Rhea" id="RHEA-COMP:9685"/>
        <dbReference type="Rhea" id="RHEA-COMP:9916"/>
        <dbReference type="Rhea" id="RHEA-COMP:14125"/>
        <dbReference type="ChEBI" id="CHEBI:15378"/>
        <dbReference type="ChEBI" id="CHEBI:16526"/>
        <dbReference type="ChEBI" id="CHEBI:64479"/>
        <dbReference type="ChEBI" id="CHEBI:78449"/>
        <dbReference type="ChEBI" id="CHEBI:78776"/>
        <dbReference type="ChEBI" id="CHEBI:138651"/>
        <dbReference type="EC" id="2.3.1.41"/>
    </reaction>
</comment>
<feature type="domain" description="Ketosynthase family 3 (KS3)" evidence="14">
    <location>
        <begin position="127"/>
        <end position="664"/>
    </location>
</feature>
<dbReference type="PROSITE" id="PS52004">
    <property type="entry name" value="KS3_2"/>
    <property type="match status" value="1"/>
</dbReference>
<dbReference type="Pfam" id="PF01648">
    <property type="entry name" value="ACPS"/>
    <property type="match status" value="1"/>
</dbReference>
<evidence type="ECO:0000256" key="4">
    <source>
        <dbReference type="ARBA" id="ARBA00022553"/>
    </source>
</evidence>
<evidence type="ECO:0000256" key="11">
    <source>
        <dbReference type="ARBA" id="ARBA00048237"/>
    </source>
</evidence>
<keyword evidence="5" id="KW-0808">Transferase</keyword>
<sequence length="899" mass="97337">MRFDFPELSSQKLNHLRGMLDLERVVVVTGFGEVGPWGGSRTRWEMESAGELSLEGCIEMGWMMGYIKFHSGPLKKIPSYTGWVDVSTGEPVKDYDVKKKFEAKILEHSGIRLIEPDLFSGYDPSKKLFLQEVSITTEMSPIEVSKEEADAFKLQHGAAAVVEQRGDAYFVRIQKGASIYVPKALRFDRLVAGQVPSGWDARRYGVPDDIADQVDPITLYALVSTVEALVSSGVTDPYEFYEYVHVSEVGNTAGGGMGGMLSLQKMFKGRLLEKPMAADVLQESFINTMPAWINMLLLSSSGPIKTPVGACATAAESVEIAVDTLLSGKAKVVICGGYDDFQEEGSYEFANMKATSNTVDELARGREPRDMCRPCTDTRAGFMEAQGAGIQVLMTADLALKMGVPIRGIVAHTATATDKNGRSVPAPGQGILTTAREVSTKHVSPLLDIGYRARQLESERAYIRAWVERESFAVAKEVEERKARGDVVDEDFISERTAFVEKEGRRREKAAIGAANHDCWRSESSIAPIRASLAMFGLTVDDIGVASFHGTGTKANDYNESSVVNAQMAHLGRTRGNVLPCVFQKHFTGHPKGAAAAWMLNGALQVLDSGLIPGNRNLDNVEDRLQAFEYLLYPSRGVQTDGVRAALLKSFGFGQAGGEILLIHSDYLFAAIDDADFKAYLARRQRRQVASYRYHHQTLTGAAPFVRVKSAAPYTESQQNNVYLNPLARAAYDPVQASWNFNKSSSIKPTQARPDTAVTQALVDLTAGINPAGRGVGLDVQLVSEIPLDNKTFLDRNFTAAEQSYCSGASDSRASFAGRWAAKEAVIKAVSSAVGDAAVWKGGAAAALKEIEITRREGQAPVVVLHGEAKAVVAKAGVTQLLVTISHSGAYAAAVCTAA</sequence>
<evidence type="ECO:0000256" key="10">
    <source>
        <dbReference type="ARBA" id="ARBA00023268"/>
    </source>
</evidence>
<dbReference type="GO" id="GO:0004316">
    <property type="term" value="F:3-oxoacyl-[acyl-carrier-protein] reductase (NADPH) activity"/>
    <property type="evidence" value="ECO:0007669"/>
    <property type="project" value="UniProtKB-EC"/>
</dbReference>
<keyword evidence="8" id="KW-0521">NADP</keyword>
<evidence type="ECO:0000256" key="5">
    <source>
        <dbReference type="ARBA" id="ARBA00022679"/>
    </source>
</evidence>
<dbReference type="PROSITE" id="PS00606">
    <property type="entry name" value="KS3_1"/>
    <property type="match status" value="1"/>
</dbReference>
<dbReference type="Gene3D" id="6.10.140.1410">
    <property type="match status" value="1"/>
</dbReference>
<keyword evidence="7" id="KW-0460">Magnesium</keyword>
<dbReference type="InterPro" id="IPR014031">
    <property type="entry name" value="Ketoacyl_synth_C"/>
</dbReference>
<keyword evidence="16" id="KW-1185">Reference proteome</keyword>
<evidence type="ECO:0000313" key="16">
    <source>
        <dbReference type="Proteomes" id="UP000269721"/>
    </source>
</evidence>
<dbReference type="InterPro" id="IPR018201">
    <property type="entry name" value="Ketoacyl_synth_AS"/>
</dbReference>
<dbReference type="OrthoDB" id="4251012at2759"/>
<dbReference type="InterPro" id="IPR008278">
    <property type="entry name" value="4-PPantetheinyl_Trfase_dom"/>
</dbReference>
<dbReference type="Gene3D" id="3.30.70.2490">
    <property type="match status" value="1"/>
</dbReference>
<dbReference type="AlphaFoldDB" id="A0A4P9WAN2"/>
<dbReference type="InterPro" id="IPR020841">
    <property type="entry name" value="PKS_Beta-ketoAc_synthase_dom"/>
</dbReference>
<evidence type="ECO:0000313" key="15">
    <source>
        <dbReference type="EMBL" id="RKO88625.1"/>
    </source>
</evidence>
<accession>A0A4P9WAN2</accession>
<organism evidence="15 16">
    <name type="scientific">Blyttiomyces helicus</name>
    <dbReference type="NCBI Taxonomy" id="388810"/>
    <lineage>
        <taxon>Eukaryota</taxon>
        <taxon>Fungi</taxon>
        <taxon>Fungi incertae sedis</taxon>
        <taxon>Chytridiomycota</taxon>
        <taxon>Chytridiomycota incertae sedis</taxon>
        <taxon>Chytridiomycetes</taxon>
        <taxon>Chytridiomycetes incertae sedis</taxon>
        <taxon>Blyttiomyces</taxon>
    </lineage>
</organism>
<keyword evidence="4" id="KW-0597">Phosphoprotein</keyword>
<dbReference type="InterPro" id="IPR037143">
    <property type="entry name" value="4-PPantetheinyl_Trfase_dom_sf"/>
</dbReference>
<dbReference type="GO" id="GO:0006633">
    <property type="term" value="P:fatty acid biosynthetic process"/>
    <property type="evidence" value="ECO:0007669"/>
    <property type="project" value="InterPro"/>
</dbReference>
<protein>
    <submittedName>
        <fullName evidence="15">Fatty acid synthase alpha subunit</fullName>
    </submittedName>
</protein>
<evidence type="ECO:0000256" key="9">
    <source>
        <dbReference type="ARBA" id="ARBA00023002"/>
    </source>
</evidence>
<dbReference type="PANTHER" id="PTHR11712">
    <property type="entry name" value="POLYKETIDE SYNTHASE-RELATED"/>
    <property type="match status" value="1"/>
</dbReference>
<keyword evidence="10" id="KW-0511">Multifunctional enzyme</keyword>
<dbReference type="GO" id="GO:0004321">
    <property type="term" value="F:fatty-acyl-CoA synthase activity"/>
    <property type="evidence" value="ECO:0007669"/>
    <property type="project" value="UniProtKB-EC"/>
</dbReference>
<dbReference type="Pfam" id="PF00109">
    <property type="entry name" value="ketoacyl-synt"/>
    <property type="match status" value="1"/>
</dbReference>
<proteinExistence type="inferred from homology"/>
<keyword evidence="9" id="KW-0560">Oxidoreductase</keyword>
<keyword evidence="6" id="KW-0479">Metal-binding</keyword>